<protein>
    <submittedName>
        <fullName evidence="2">Uncharacterized protein</fullName>
    </submittedName>
</protein>
<feature type="compositionally biased region" description="Polar residues" evidence="1">
    <location>
        <begin position="15"/>
        <end position="25"/>
    </location>
</feature>
<dbReference type="Proteomes" id="UP000257109">
    <property type="component" value="Unassembled WGS sequence"/>
</dbReference>
<sequence length="217" mass="24413">MINLNLRGTEELSNCFGSGSRSSVGETPRDIARTVHPKRVEKEKKEKQVLDETKKGKVAKSLKAENISVQKEHLSLEETVPAKTDISDRVSLRLAETVSDSSLPRPCRIRLYRDRGVVLMDNDAPYNIVGIGIVKINIFYGVIKKAWECEAYVGISSNEVLLTLKGTSILMKEVKLFRKSPSINFSTRKHDKNNPQASKDLYQEVPPTQNLKLKSFL</sequence>
<feature type="non-terminal residue" evidence="2">
    <location>
        <position position="1"/>
    </location>
</feature>
<accession>A0A371GHD8</accession>
<reference evidence="2" key="1">
    <citation type="submission" date="2018-05" db="EMBL/GenBank/DDBJ databases">
        <title>Draft genome of Mucuna pruriens seed.</title>
        <authorList>
            <person name="Nnadi N.E."/>
            <person name="Vos R."/>
            <person name="Hasami M.H."/>
            <person name="Devisetty U.K."/>
            <person name="Aguiy J.C."/>
        </authorList>
    </citation>
    <scope>NUCLEOTIDE SEQUENCE [LARGE SCALE GENOMIC DNA]</scope>
    <source>
        <strain evidence="2">JCA_2017</strain>
    </source>
</reference>
<dbReference type="AlphaFoldDB" id="A0A371GHD8"/>
<keyword evidence="3" id="KW-1185">Reference proteome</keyword>
<feature type="compositionally biased region" description="Basic and acidic residues" evidence="1">
    <location>
        <begin position="27"/>
        <end position="45"/>
    </location>
</feature>
<organism evidence="2 3">
    <name type="scientific">Mucuna pruriens</name>
    <name type="common">Velvet bean</name>
    <name type="synonym">Dolichos pruriens</name>
    <dbReference type="NCBI Taxonomy" id="157652"/>
    <lineage>
        <taxon>Eukaryota</taxon>
        <taxon>Viridiplantae</taxon>
        <taxon>Streptophyta</taxon>
        <taxon>Embryophyta</taxon>
        <taxon>Tracheophyta</taxon>
        <taxon>Spermatophyta</taxon>
        <taxon>Magnoliopsida</taxon>
        <taxon>eudicotyledons</taxon>
        <taxon>Gunneridae</taxon>
        <taxon>Pentapetalae</taxon>
        <taxon>rosids</taxon>
        <taxon>fabids</taxon>
        <taxon>Fabales</taxon>
        <taxon>Fabaceae</taxon>
        <taxon>Papilionoideae</taxon>
        <taxon>50 kb inversion clade</taxon>
        <taxon>NPAAA clade</taxon>
        <taxon>indigoferoid/millettioid clade</taxon>
        <taxon>Phaseoleae</taxon>
        <taxon>Mucuna</taxon>
    </lineage>
</organism>
<comment type="caution">
    <text evidence="2">The sequence shown here is derived from an EMBL/GenBank/DDBJ whole genome shotgun (WGS) entry which is preliminary data.</text>
</comment>
<evidence type="ECO:0000313" key="2">
    <source>
        <dbReference type="EMBL" id="RDX89952.1"/>
    </source>
</evidence>
<evidence type="ECO:0000256" key="1">
    <source>
        <dbReference type="SAM" id="MobiDB-lite"/>
    </source>
</evidence>
<gene>
    <name evidence="2" type="ORF">CR513_28251</name>
</gene>
<dbReference type="EMBL" id="QJKJ01005525">
    <property type="protein sequence ID" value="RDX89952.1"/>
    <property type="molecule type" value="Genomic_DNA"/>
</dbReference>
<evidence type="ECO:0000313" key="3">
    <source>
        <dbReference type="Proteomes" id="UP000257109"/>
    </source>
</evidence>
<name>A0A371GHD8_MUCPR</name>
<proteinExistence type="predicted"/>
<feature type="region of interest" description="Disordered" evidence="1">
    <location>
        <begin position="15"/>
        <end position="45"/>
    </location>
</feature>